<evidence type="ECO:0000256" key="1">
    <source>
        <dbReference type="SAM" id="Phobius"/>
    </source>
</evidence>
<reference evidence="2" key="2">
    <citation type="submission" date="2018-05" db="EMBL/GenBank/DDBJ databases">
        <title>OpunRS2 (Oryza punctata Reference Sequence Version 2).</title>
        <authorList>
            <person name="Zhang J."/>
            <person name="Kudrna D."/>
            <person name="Lee S."/>
            <person name="Talag J."/>
            <person name="Welchert J."/>
            <person name="Wing R.A."/>
        </authorList>
    </citation>
    <scope>NUCLEOTIDE SEQUENCE [LARGE SCALE GENOMIC DNA]</scope>
</reference>
<protein>
    <submittedName>
        <fullName evidence="2">Uncharacterized protein</fullName>
    </submittedName>
</protein>
<dbReference type="HOGENOM" id="CLU_2692039_0_0_1"/>
<organism evidence="2">
    <name type="scientific">Oryza punctata</name>
    <name type="common">Red rice</name>
    <dbReference type="NCBI Taxonomy" id="4537"/>
    <lineage>
        <taxon>Eukaryota</taxon>
        <taxon>Viridiplantae</taxon>
        <taxon>Streptophyta</taxon>
        <taxon>Embryophyta</taxon>
        <taxon>Tracheophyta</taxon>
        <taxon>Spermatophyta</taxon>
        <taxon>Magnoliopsida</taxon>
        <taxon>Liliopsida</taxon>
        <taxon>Poales</taxon>
        <taxon>Poaceae</taxon>
        <taxon>BOP clade</taxon>
        <taxon>Oryzoideae</taxon>
        <taxon>Oryzeae</taxon>
        <taxon>Oryzinae</taxon>
        <taxon>Oryza</taxon>
    </lineage>
</organism>
<evidence type="ECO:0000313" key="3">
    <source>
        <dbReference type="Proteomes" id="UP000026962"/>
    </source>
</evidence>
<dbReference type="EnsemblPlants" id="OPUNC11G08410.1">
    <property type="protein sequence ID" value="OPUNC11G08410.1"/>
    <property type="gene ID" value="OPUNC11G08410"/>
</dbReference>
<accession>A0A0E0MEF1</accession>
<name>A0A0E0MEF1_ORYPU</name>
<keyword evidence="3" id="KW-1185">Reference proteome</keyword>
<keyword evidence="1" id="KW-1133">Transmembrane helix</keyword>
<dbReference type="Gramene" id="OPUNC11G08410.1">
    <property type="protein sequence ID" value="OPUNC11G08410.1"/>
    <property type="gene ID" value="OPUNC11G08410"/>
</dbReference>
<dbReference type="Proteomes" id="UP000026962">
    <property type="component" value="Chromosome 11"/>
</dbReference>
<dbReference type="AlphaFoldDB" id="A0A0E0MEF1"/>
<feature type="transmembrane region" description="Helical" evidence="1">
    <location>
        <begin position="21"/>
        <end position="43"/>
    </location>
</feature>
<keyword evidence="1" id="KW-0812">Transmembrane</keyword>
<keyword evidence="1" id="KW-0472">Membrane</keyword>
<sequence>MRTTLSAAPWAGPGARLIKEITFAAALLVFRAVGAIGGILVAANRVGSDRVHGSGLADLKAIIADLAQEGKLNQ</sequence>
<proteinExistence type="predicted"/>
<reference evidence="2" key="1">
    <citation type="submission" date="2015-04" db="UniProtKB">
        <authorList>
            <consortium name="EnsemblPlants"/>
        </authorList>
    </citation>
    <scope>IDENTIFICATION</scope>
</reference>
<evidence type="ECO:0000313" key="2">
    <source>
        <dbReference type="EnsemblPlants" id="OPUNC11G08410.1"/>
    </source>
</evidence>